<keyword evidence="4" id="KW-1185">Reference proteome</keyword>
<dbReference type="EMBL" id="JBBYHY010000001">
    <property type="protein sequence ID" value="MEL3951948.1"/>
    <property type="molecule type" value="Genomic_DNA"/>
</dbReference>
<dbReference type="InterPro" id="IPR002104">
    <property type="entry name" value="Integrase_catalytic"/>
</dbReference>
<dbReference type="Pfam" id="PF00589">
    <property type="entry name" value="Phage_integrase"/>
    <property type="match status" value="1"/>
</dbReference>
<dbReference type="Proteomes" id="UP001455088">
    <property type="component" value="Unassembled WGS sequence"/>
</dbReference>
<dbReference type="InterPro" id="IPR013762">
    <property type="entry name" value="Integrase-like_cat_sf"/>
</dbReference>
<sequence length="161" mass="18536">MATGWREQNVLRLMWDQVDLDRRVAWIKGRQAKAKKAIGAPLNRNAMDILLEQRAKRVAGNPWVFPSGSEKDSQPYVRASNTGWYATQRRARVEPLAWHDLRHTWASWHVMAGTSLRSLMELGGWRSYQSVLRYAHLSPEHLASDAERIEKVARKLHGRVG</sequence>
<dbReference type="RefSeq" id="WP_341986567.1">
    <property type="nucleotide sequence ID" value="NZ_JBBYHY010000001.1"/>
</dbReference>
<reference evidence="3 4" key="1">
    <citation type="submission" date="2024-04" db="EMBL/GenBank/DDBJ databases">
        <title>Bacterial endophytes with biocontrol capabilities against important plant pathogens.</title>
        <authorList>
            <person name="Alayande K.A."/>
        </authorList>
    </citation>
    <scope>NUCLEOTIDE SEQUENCE [LARGE SCALE GENOMIC DNA]</scope>
    <source>
        <strain evidence="3 4">KV22</strain>
    </source>
</reference>
<dbReference type="PROSITE" id="PS51898">
    <property type="entry name" value="TYR_RECOMBINASE"/>
    <property type="match status" value="1"/>
</dbReference>
<accession>A0ABU9JHK6</accession>
<evidence type="ECO:0000313" key="4">
    <source>
        <dbReference type="Proteomes" id="UP001455088"/>
    </source>
</evidence>
<dbReference type="InterPro" id="IPR011010">
    <property type="entry name" value="DNA_brk_join_enz"/>
</dbReference>
<feature type="domain" description="Tyr recombinase" evidence="2">
    <location>
        <begin position="1"/>
        <end position="147"/>
    </location>
</feature>
<keyword evidence="1" id="KW-0233">DNA recombination</keyword>
<organism evidence="3 4">
    <name type="scientific">Stenotrophomonas bentonitica</name>
    <dbReference type="NCBI Taxonomy" id="1450134"/>
    <lineage>
        <taxon>Bacteria</taxon>
        <taxon>Pseudomonadati</taxon>
        <taxon>Pseudomonadota</taxon>
        <taxon>Gammaproteobacteria</taxon>
        <taxon>Lysobacterales</taxon>
        <taxon>Lysobacteraceae</taxon>
        <taxon>Stenotrophomonas</taxon>
    </lineage>
</organism>
<evidence type="ECO:0000313" key="3">
    <source>
        <dbReference type="EMBL" id="MEL3951948.1"/>
    </source>
</evidence>
<dbReference type="SUPFAM" id="SSF56349">
    <property type="entry name" value="DNA breaking-rejoining enzymes"/>
    <property type="match status" value="1"/>
</dbReference>
<name>A0ABU9JHK6_9GAMM</name>
<evidence type="ECO:0000256" key="1">
    <source>
        <dbReference type="ARBA" id="ARBA00023172"/>
    </source>
</evidence>
<dbReference type="Gene3D" id="1.10.443.10">
    <property type="entry name" value="Intergrase catalytic core"/>
    <property type="match status" value="1"/>
</dbReference>
<gene>
    <name evidence="3" type="ORF">AAE039_00015</name>
</gene>
<protein>
    <submittedName>
        <fullName evidence="3">Tyrosine-type recombinase/integrase</fullName>
    </submittedName>
</protein>
<comment type="caution">
    <text evidence="3">The sequence shown here is derived from an EMBL/GenBank/DDBJ whole genome shotgun (WGS) entry which is preliminary data.</text>
</comment>
<proteinExistence type="predicted"/>
<evidence type="ECO:0000259" key="2">
    <source>
        <dbReference type="PROSITE" id="PS51898"/>
    </source>
</evidence>